<sequence>MWISMMAARTLDSPRFIHADDGSVRISRSHAAYQVVPVPTVSGQSFSNEADSGATPNQLFSKPSLLQCDSGERRNRRLLQRIAFTLRNRFTRSNTAPQTESRPPNWFAAKFLHRPGVEDKTPASWSTLHIDPTQPFHL</sequence>
<dbReference type="AlphaFoldDB" id="A0A1B6GD12"/>
<proteinExistence type="predicted"/>
<dbReference type="EMBL" id="GECZ01009586">
    <property type="protein sequence ID" value="JAS60183.1"/>
    <property type="molecule type" value="Transcribed_RNA"/>
</dbReference>
<gene>
    <name evidence="1" type="ORF">g.10140</name>
</gene>
<accession>A0A1B6GD12</accession>
<protein>
    <submittedName>
        <fullName evidence="1">Uncharacterized protein</fullName>
    </submittedName>
</protein>
<name>A0A1B6GD12_9HEMI</name>
<reference evidence="1" key="1">
    <citation type="submission" date="2015-11" db="EMBL/GenBank/DDBJ databases">
        <title>De novo transcriptome assembly of four potential Pierce s Disease insect vectors from Arizona vineyards.</title>
        <authorList>
            <person name="Tassone E.E."/>
        </authorList>
    </citation>
    <scope>NUCLEOTIDE SEQUENCE</scope>
</reference>
<organism evidence="1">
    <name type="scientific">Cuerna arida</name>
    <dbReference type="NCBI Taxonomy" id="1464854"/>
    <lineage>
        <taxon>Eukaryota</taxon>
        <taxon>Metazoa</taxon>
        <taxon>Ecdysozoa</taxon>
        <taxon>Arthropoda</taxon>
        <taxon>Hexapoda</taxon>
        <taxon>Insecta</taxon>
        <taxon>Pterygota</taxon>
        <taxon>Neoptera</taxon>
        <taxon>Paraneoptera</taxon>
        <taxon>Hemiptera</taxon>
        <taxon>Auchenorrhyncha</taxon>
        <taxon>Membracoidea</taxon>
        <taxon>Cicadellidae</taxon>
        <taxon>Cicadellinae</taxon>
        <taxon>Proconiini</taxon>
        <taxon>Cuerna</taxon>
    </lineage>
</organism>
<evidence type="ECO:0000313" key="1">
    <source>
        <dbReference type="EMBL" id="JAS60183.1"/>
    </source>
</evidence>